<reference evidence="5" key="1">
    <citation type="journal article" date="2023" name="Mol. Phylogenet. Evol.">
        <title>Genome-scale phylogeny and comparative genomics of the fungal order Sordariales.</title>
        <authorList>
            <person name="Hensen N."/>
            <person name="Bonometti L."/>
            <person name="Westerberg I."/>
            <person name="Brannstrom I.O."/>
            <person name="Guillou S."/>
            <person name="Cros-Aarteil S."/>
            <person name="Calhoun S."/>
            <person name="Haridas S."/>
            <person name="Kuo A."/>
            <person name="Mondo S."/>
            <person name="Pangilinan J."/>
            <person name="Riley R."/>
            <person name="LaButti K."/>
            <person name="Andreopoulos B."/>
            <person name="Lipzen A."/>
            <person name="Chen C."/>
            <person name="Yan M."/>
            <person name="Daum C."/>
            <person name="Ng V."/>
            <person name="Clum A."/>
            <person name="Steindorff A."/>
            <person name="Ohm R.A."/>
            <person name="Martin F."/>
            <person name="Silar P."/>
            <person name="Natvig D.O."/>
            <person name="Lalanne C."/>
            <person name="Gautier V."/>
            <person name="Ament-Velasquez S.L."/>
            <person name="Kruys A."/>
            <person name="Hutchinson M.I."/>
            <person name="Powell A.J."/>
            <person name="Barry K."/>
            <person name="Miller A.N."/>
            <person name="Grigoriev I.V."/>
            <person name="Debuchy R."/>
            <person name="Gladieux P."/>
            <person name="Hiltunen Thoren M."/>
            <person name="Johannesson H."/>
        </authorList>
    </citation>
    <scope>NUCLEOTIDE SEQUENCE</scope>
    <source>
        <strain evidence="5">PSN309</strain>
    </source>
</reference>
<accession>A0AAN6WR84</accession>
<dbReference type="InterPro" id="IPR000330">
    <property type="entry name" value="SNF2_N"/>
</dbReference>
<dbReference type="InterPro" id="IPR014001">
    <property type="entry name" value="Helicase_ATP-bd"/>
</dbReference>
<evidence type="ECO:0000313" key="6">
    <source>
        <dbReference type="Proteomes" id="UP001302126"/>
    </source>
</evidence>
<gene>
    <name evidence="5" type="ORF">QBC35DRAFT_475406</name>
</gene>
<dbReference type="GO" id="GO:0005634">
    <property type="term" value="C:nucleus"/>
    <property type="evidence" value="ECO:0007669"/>
    <property type="project" value="TreeGrafter"/>
</dbReference>
<dbReference type="InterPro" id="IPR038718">
    <property type="entry name" value="SNF2-like_sf"/>
</dbReference>
<keyword evidence="1" id="KW-0547">Nucleotide-binding</keyword>
<dbReference type="PANTHER" id="PTHR45626:SF52">
    <property type="entry name" value="SINGLE-STRANDED DNA-DEPENDENT ATPASE (EUROFUNG)"/>
    <property type="match status" value="1"/>
</dbReference>
<sequence>MDLSMNLNPRWDGAPSLVGAHVGLMAMDASDSQFIGNFSGDMADGNQLTTFYTESMEINNVGDMDRDLMAGFTTNVQDSMAFLTIYGSQQWCSSQLATPGALVETEALVANVFGMPEVISDSLGTEMFCSDCRWDVLGDSPGNEIPVQSTDGIPGALDGSPEPRCLSSLQMECISLIIPNIQLREGIQKDLKGRKSSTDVSPSTSGGLSVLRIAESQEYLGILGQETAVYLSSLVSDYGTTLSATLTTGGRELQVVVYGLDSKRDAIGDMLYDHNAHLQPPDHRGYKAPYRNPQLLFIPGEEEGGDGEIEGWDDTLDGCTSKAAAVLNAVEKSKVFELIDSASGPTTFIKVELSDALLTELKPHQETALSFMVEKEAGMLDGTQFHPMWTQGDLRPGSEQAIYYNNITGTQTTREPRQCLGGILADDMGLGKTLTTLALIAGTVRTVDGGTLDWHFKQGSVRYHIFHGPNRHQSIACAKSADVVFTTYETLRIEAPDARKQVRADAPLNTHTIQNRSSQSFQAVSALKARHRWCLTGTPVMNCLEDFGSLVEFLKVDPFGNPRKFKATLVQAICLRRTKAILKDVIGVPERQQIVCDVYLAAEERTVYDLVHEHFLRLTKSGANTFNLLLRLRQICTHGTELLPLDLRAWLEKASLFSDHPDPSLFGGTGESRPFYGTSKRIAEPVLRASLGSAAVGQAFDRVYRLGQTSEVIITRYILIGKDGASDSIEQYITKNQQSKMALISASVEAYSGNGCKRSVILSSCGQVQDE</sequence>
<dbReference type="GO" id="GO:0006281">
    <property type="term" value="P:DNA repair"/>
    <property type="evidence" value="ECO:0007669"/>
    <property type="project" value="TreeGrafter"/>
</dbReference>
<dbReference type="SUPFAM" id="SSF52540">
    <property type="entry name" value="P-loop containing nucleoside triphosphate hydrolases"/>
    <property type="match status" value="2"/>
</dbReference>
<dbReference type="EMBL" id="MU864422">
    <property type="protein sequence ID" value="KAK4186521.1"/>
    <property type="molecule type" value="Genomic_DNA"/>
</dbReference>
<dbReference type="PANTHER" id="PTHR45626">
    <property type="entry name" value="TRANSCRIPTION TERMINATION FACTOR 2-RELATED"/>
    <property type="match status" value="1"/>
</dbReference>
<dbReference type="GO" id="GO:0016787">
    <property type="term" value="F:hydrolase activity"/>
    <property type="evidence" value="ECO:0007669"/>
    <property type="project" value="UniProtKB-KW"/>
</dbReference>
<reference evidence="5" key="2">
    <citation type="submission" date="2023-05" db="EMBL/GenBank/DDBJ databases">
        <authorList>
            <consortium name="Lawrence Berkeley National Laboratory"/>
            <person name="Steindorff A."/>
            <person name="Hensen N."/>
            <person name="Bonometti L."/>
            <person name="Westerberg I."/>
            <person name="Brannstrom I.O."/>
            <person name="Guillou S."/>
            <person name="Cros-Aarteil S."/>
            <person name="Calhoun S."/>
            <person name="Haridas S."/>
            <person name="Kuo A."/>
            <person name="Mondo S."/>
            <person name="Pangilinan J."/>
            <person name="Riley R."/>
            <person name="Labutti K."/>
            <person name="Andreopoulos B."/>
            <person name="Lipzen A."/>
            <person name="Chen C."/>
            <person name="Yanf M."/>
            <person name="Daum C."/>
            <person name="Ng V."/>
            <person name="Clum A."/>
            <person name="Ohm R."/>
            <person name="Martin F."/>
            <person name="Silar P."/>
            <person name="Natvig D."/>
            <person name="Lalanne C."/>
            <person name="Gautier V."/>
            <person name="Ament-Velasquez S.L."/>
            <person name="Kruys A."/>
            <person name="Hutchinson M.I."/>
            <person name="Powell A.J."/>
            <person name="Barry K."/>
            <person name="Miller A.N."/>
            <person name="Grigoriev I.V."/>
            <person name="Debuchy R."/>
            <person name="Gladieux P."/>
            <person name="Thoren M.H."/>
            <person name="Johannesson H."/>
        </authorList>
    </citation>
    <scope>NUCLEOTIDE SEQUENCE</scope>
    <source>
        <strain evidence="5">PSN309</strain>
    </source>
</reference>
<evidence type="ECO:0000313" key="5">
    <source>
        <dbReference type="EMBL" id="KAK4186521.1"/>
    </source>
</evidence>
<comment type="caution">
    <text evidence="5">The sequence shown here is derived from an EMBL/GenBank/DDBJ whole genome shotgun (WGS) entry which is preliminary data.</text>
</comment>
<evidence type="ECO:0000256" key="2">
    <source>
        <dbReference type="ARBA" id="ARBA00022801"/>
    </source>
</evidence>
<dbReference type="CDD" id="cd18008">
    <property type="entry name" value="DEXDc_SHPRH-like"/>
    <property type="match status" value="1"/>
</dbReference>
<dbReference type="Gene3D" id="3.40.50.300">
    <property type="entry name" value="P-loop containing nucleotide triphosphate hydrolases"/>
    <property type="match status" value="1"/>
</dbReference>
<protein>
    <recommendedName>
        <fullName evidence="4">Helicase ATP-binding domain-containing protein</fullName>
    </recommendedName>
</protein>
<evidence type="ECO:0000256" key="3">
    <source>
        <dbReference type="ARBA" id="ARBA00022840"/>
    </source>
</evidence>
<dbReference type="Pfam" id="PF00176">
    <property type="entry name" value="SNF2-rel_dom"/>
    <property type="match status" value="2"/>
</dbReference>
<dbReference type="SMART" id="SM00487">
    <property type="entry name" value="DEXDc"/>
    <property type="match status" value="1"/>
</dbReference>
<dbReference type="InterPro" id="IPR050628">
    <property type="entry name" value="SNF2_RAD54_helicase_TF"/>
</dbReference>
<dbReference type="GO" id="GO:0005524">
    <property type="term" value="F:ATP binding"/>
    <property type="evidence" value="ECO:0007669"/>
    <property type="project" value="UniProtKB-KW"/>
</dbReference>
<evidence type="ECO:0000259" key="4">
    <source>
        <dbReference type="SMART" id="SM00487"/>
    </source>
</evidence>
<keyword evidence="6" id="KW-1185">Reference proteome</keyword>
<name>A0AAN6WR84_9PEZI</name>
<dbReference type="Proteomes" id="UP001302126">
    <property type="component" value="Unassembled WGS sequence"/>
</dbReference>
<dbReference type="GO" id="GO:0008094">
    <property type="term" value="F:ATP-dependent activity, acting on DNA"/>
    <property type="evidence" value="ECO:0007669"/>
    <property type="project" value="TreeGrafter"/>
</dbReference>
<dbReference type="InterPro" id="IPR027417">
    <property type="entry name" value="P-loop_NTPase"/>
</dbReference>
<dbReference type="Gene3D" id="3.40.50.10810">
    <property type="entry name" value="Tandem AAA-ATPase domain"/>
    <property type="match status" value="2"/>
</dbReference>
<keyword evidence="2" id="KW-0378">Hydrolase</keyword>
<evidence type="ECO:0000256" key="1">
    <source>
        <dbReference type="ARBA" id="ARBA00022741"/>
    </source>
</evidence>
<dbReference type="AlphaFoldDB" id="A0AAN6WR84"/>
<organism evidence="5 6">
    <name type="scientific">Podospora australis</name>
    <dbReference type="NCBI Taxonomy" id="1536484"/>
    <lineage>
        <taxon>Eukaryota</taxon>
        <taxon>Fungi</taxon>
        <taxon>Dikarya</taxon>
        <taxon>Ascomycota</taxon>
        <taxon>Pezizomycotina</taxon>
        <taxon>Sordariomycetes</taxon>
        <taxon>Sordariomycetidae</taxon>
        <taxon>Sordariales</taxon>
        <taxon>Podosporaceae</taxon>
        <taxon>Podospora</taxon>
    </lineage>
</organism>
<feature type="domain" description="Helicase ATP-binding" evidence="4">
    <location>
        <begin position="357"/>
        <end position="568"/>
    </location>
</feature>
<proteinExistence type="predicted"/>
<keyword evidence="3" id="KW-0067">ATP-binding</keyword>